<protein>
    <submittedName>
        <fullName evidence="2">NnrS family protein</fullName>
    </submittedName>
</protein>
<feature type="transmembrane region" description="Helical" evidence="1">
    <location>
        <begin position="329"/>
        <end position="352"/>
    </location>
</feature>
<feature type="transmembrane region" description="Helical" evidence="1">
    <location>
        <begin position="298"/>
        <end position="317"/>
    </location>
</feature>
<evidence type="ECO:0000313" key="3">
    <source>
        <dbReference type="Proteomes" id="UP000706151"/>
    </source>
</evidence>
<feature type="transmembrane region" description="Helical" evidence="1">
    <location>
        <begin position="181"/>
        <end position="201"/>
    </location>
</feature>
<accession>A0A935TEZ4</accession>
<evidence type="ECO:0000256" key="1">
    <source>
        <dbReference type="SAM" id="Phobius"/>
    </source>
</evidence>
<dbReference type="Pfam" id="PF05940">
    <property type="entry name" value="NnrS"/>
    <property type="match status" value="1"/>
</dbReference>
<feature type="transmembrane region" description="Helical" evidence="1">
    <location>
        <begin position="146"/>
        <end position="169"/>
    </location>
</feature>
<feature type="transmembrane region" description="Helical" evidence="1">
    <location>
        <begin position="358"/>
        <end position="380"/>
    </location>
</feature>
<feature type="transmembrane region" description="Helical" evidence="1">
    <location>
        <begin position="262"/>
        <end position="286"/>
    </location>
</feature>
<evidence type="ECO:0000313" key="2">
    <source>
        <dbReference type="EMBL" id="MBK7956087.1"/>
    </source>
</evidence>
<sequence>MLKIEDSQPPAKSASTGFALWNLGFRPFYLLASSFAALSIVLWVCQYTGHLPASYVRNPAWHGHEMLYGYTLAVVAGFLLTAVRTWTGKPTPTGLPLIALAALWLAGRVLVLTPFSTAAAVVNVAFPVAVAIGIGIPIVQSRNQRNYFFIALLLLLGLAVLAFHLASLGMLRWPERASLQVGLDVILFVMAVLGGRVIPMFTNNGVPGVKATRHPVVEKIALSSVLFLLAADLAQAPAGVIAVVAVIAALAHTARIYLWQPWRTFGAPMVWVLHVAYAWIVIHLVLRGLAALGFVGELFAVHALTVGAIGGMTIGMMTRTARGHTGRPLVADHFEVACYVLVVVAAAIRVFGGMWLPGAYLATVVASGACWSAAFALYVVRYWPVLSRPRLDGKPG</sequence>
<keyword evidence="1" id="KW-0812">Transmembrane</keyword>
<keyword evidence="1" id="KW-0472">Membrane</keyword>
<feature type="transmembrane region" description="Helical" evidence="1">
    <location>
        <begin position="66"/>
        <end position="87"/>
    </location>
</feature>
<feature type="transmembrane region" description="Helical" evidence="1">
    <location>
        <begin position="118"/>
        <end position="140"/>
    </location>
</feature>
<feature type="transmembrane region" description="Helical" evidence="1">
    <location>
        <begin position="28"/>
        <end position="45"/>
    </location>
</feature>
<name>A0A935TEZ4_9PROT</name>
<comment type="caution">
    <text evidence="2">The sequence shown here is derived from an EMBL/GenBank/DDBJ whole genome shotgun (WGS) entry which is preliminary data.</text>
</comment>
<dbReference type="InterPro" id="IPR010266">
    <property type="entry name" value="NnrS"/>
</dbReference>
<feature type="transmembrane region" description="Helical" evidence="1">
    <location>
        <begin position="93"/>
        <end position="111"/>
    </location>
</feature>
<dbReference type="EMBL" id="JADJOT010000011">
    <property type="protein sequence ID" value="MBK7956087.1"/>
    <property type="molecule type" value="Genomic_DNA"/>
</dbReference>
<gene>
    <name evidence="2" type="ORF">IPK02_20240</name>
</gene>
<proteinExistence type="predicted"/>
<reference evidence="2 3" key="1">
    <citation type="submission" date="2020-10" db="EMBL/GenBank/DDBJ databases">
        <title>Connecting structure to function with the recovery of over 1000 high-quality activated sludge metagenome-assembled genomes encoding full-length rRNA genes using long-read sequencing.</title>
        <authorList>
            <person name="Singleton C.M."/>
            <person name="Petriglieri F."/>
            <person name="Kristensen J.M."/>
            <person name="Kirkegaard R.H."/>
            <person name="Michaelsen T.Y."/>
            <person name="Andersen M.H."/>
            <person name="Karst S.M."/>
            <person name="Dueholm M.S."/>
            <person name="Nielsen P.H."/>
            <person name="Albertsen M."/>
        </authorList>
    </citation>
    <scope>NUCLEOTIDE SEQUENCE [LARGE SCALE GENOMIC DNA]</scope>
    <source>
        <strain evidence="2">Fred_18-Q3-R57-64_BAT3C.720</strain>
    </source>
</reference>
<dbReference type="Proteomes" id="UP000706151">
    <property type="component" value="Unassembled WGS sequence"/>
</dbReference>
<feature type="transmembrane region" description="Helical" evidence="1">
    <location>
        <begin position="221"/>
        <end position="250"/>
    </location>
</feature>
<organism evidence="2 3">
    <name type="scientific">Candidatus Accumulibacter affinis</name>
    <dbReference type="NCBI Taxonomy" id="2954384"/>
    <lineage>
        <taxon>Bacteria</taxon>
        <taxon>Pseudomonadati</taxon>
        <taxon>Pseudomonadota</taxon>
        <taxon>Betaproteobacteria</taxon>
        <taxon>Candidatus Accumulibacter</taxon>
    </lineage>
</organism>
<dbReference type="AlphaFoldDB" id="A0A935TEZ4"/>
<keyword evidence="1" id="KW-1133">Transmembrane helix</keyword>